<keyword evidence="5" id="KW-0129">CBS domain</keyword>
<evidence type="ECO:0000256" key="4">
    <source>
        <dbReference type="ARBA" id="ARBA00022989"/>
    </source>
</evidence>
<dbReference type="Gene3D" id="3.10.580.10">
    <property type="entry name" value="CBS-domain"/>
    <property type="match status" value="1"/>
</dbReference>
<sequence>MFVFMGVIGGVFRALYNHMNFKLTIFRNKYIHSRLARVAEAVLVAVMSENISFLIILVYNDCQPMTTEPKSYPVQFFCPDGHYSSTAGLFLQTPEAGAIHFFHDVEGTYSPATLAMYCVLFFMLACWTYGLAIPSGLFIPSLLIGAAWGRLFGQCLQILFPHAGIYDSHIHLQGVPILGWEPPLMSANISAGEVMSHPTIVFRTKEKVGRIVDILKKEAHNGFPVVEDYDPSSDVEYTSEEEVQTFGRYQGIFQENTDIKRKMDQLKSSDFRDAYPRFPPIQQIHISPHERDFTIDLVPFMNPASHTIRDCASLPGIFRLFRALGLRHVVVINDKNMVWLHVKIWRDTRSRSIYYGAKLISMKLTSLRNELPDLQKKKTFHTEGTKYSRQYSST</sequence>
<feature type="non-terminal residue" evidence="8">
    <location>
        <position position="1"/>
    </location>
</feature>
<protein>
    <submittedName>
        <fullName evidence="8">CLCN7-like protein</fullName>
    </submittedName>
</protein>
<keyword evidence="6 7" id="KW-0472">Membrane</keyword>
<feature type="transmembrane region" description="Helical" evidence="7">
    <location>
        <begin position="38"/>
        <end position="59"/>
    </location>
</feature>
<dbReference type="InterPro" id="IPR014743">
    <property type="entry name" value="Cl-channel_core"/>
</dbReference>
<dbReference type="InterPro" id="IPR046342">
    <property type="entry name" value="CBS_dom_sf"/>
</dbReference>
<evidence type="ECO:0000256" key="6">
    <source>
        <dbReference type="ARBA" id="ARBA00023136"/>
    </source>
</evidence>
<dbReference type="PANTHER" id="PTHR11689:SF136">
    <property type="entry name" value="H(+)_CL(-) EXCHANGE TRANSPORTER 7"/>
    <property type="match status" value="1"/>
</dbReference>
<evidence type="ECO:0000313" key="9">
    <source>
        <dbReference type="Proteomes" id="UP001164746"/>
    </source>
</evidence>
<evidence type="ECO:0000256" key="2">
    <source>
        <dbReference type="ARBA" id="ARBA00022692"/>
    </source>
</evidence>
<dbReference type="SUPFAM" id="SSF54631">
    <property type="entry name" value="CBS-domain pair"/>
    <property type="match status" value="1"/>
</dbReference>
<evidence type="ECO:0000256" key="1">
    <source>
        <dbReference type="ARBA" id="ARBA00004141"/>
    </source>
</evidence>
<dbReference type="InterPro" id="IPR051280">
    <property type="entry name" value="Cl-channel/antiporter"/>
</dbReference>
<keyword evidence="2 7" id="KW-0812">Transmembrane</keyword>
<dbReference type="SUPFAM" id="SSF81340">
    <property type="entry name" value="Clc chloride channel"/>
    <property type="match status" value="1"/>
</dbReference>
<feature type="transmembrane region" description="Helical" evidence="7">
    <location>
        <begin position="114"/>
        <end position="133"/>
    </location>
</feature>
<evidence type="ECO:0000313" key="8">
    <source>
        <dbReference type="EMBL" id="WAQ96348.1"/>
    </source>
</evidence>
<organism evidence="8 9">
    <name type="scientific">Mya arenaria</name>
    <name type="common">Soft-shell clam</name>
    <dbReference type="NCBI Taxonomy" id="6604"/>
    <lineage>
        <taxon>Eukaryota</taxon>
        <taxon>Metazoa</taxon>
        <taxon>Spiralia</taxon>
        <taxon>Lophotrochozoa</taxon>
        <taxon>Mollusca</taxon>
        <taxon>Bivalvia</taxon>
        <taxon>Autobranchia</taxon>
        <taxon>Heteroconchia</taxon>
        <taxon>Euheterodonta</taxon>
        <taxon>Imparidentia</taxon>
        <taxon>Neoheterodontei</taxon>
        <taxon>Myida</taxon>
        <taxon>Myoidea</taxon>
        <taxon>Myidae</taxon>
        <taxon>Mya</taxon>
    </lineage>
</organism>
<accession>A0ABY7DGE2</accession>
<name>A0ABY7DGE2_MYAAR</name>
<dbReference type="Pfam" id="PF00654">
    <property type="entry name" value="Voltage_CLC"/>
    <property type="match status" value="1"/>
</dbReference>
<keyword evidence="9" id="KW-1185">Reference proteome</keyword>
<dbReference type="InterPro" id="IPR001807">
    <property type="entry name" value="ClC"/>
</dbReference>
<proteinExistence type="predicted"/>
<dbReference type="EMBL" id="CP111013">
    <property type="protein sequence ID" value="WAQ96348.1"/>
    <property type="molecule type" value="Genomic_DNA"/>
</dbReference>
<dbReference type="Gene3D" id="1.10.3080.10">
    <property type="entry name" value="Clc chloride channel"/>
    <property type="match status" value="1"/>
</dbReference>
<gene>
    <name evidence="8" type="ORF">MAR_029038</name>
</gene>
<dbReference type="Proteomes" id="UP001164746">
    <property type="component" value="Chromosome 2"/>
</dbReference>
<dbReference type="PANTHER" id="PTHR11689">
    <property type="entry name" value="CHLORIDE CHANNEL PROTEIN CLC FAMILY MEMBER"/>
    <property type="match status" value="1"/>
</dbReference>
<reference evidence="8" key="1">
    <citation type="submission" date="2022-11" db="EMBL/GenBank/DDBJ databases">
        <title>Centuries of genome instability and evolution in soft-shell clam transmissible cancer (bioRxiv).</title>
        <authorList>
            <person name="Hart S.F.M."/>
            <person name="Yonemitsu M.A."/>
            <person name="Giersch R.M."/>
            <person name="Beal B.F."/>
            <person name="Arriagada G."/>
            <person name="Davis B.W."/>
            <person name="Ostrander E.A."/>
            <person name="Goff S.P."/>
            <person name="Metzger M.J."/>
        </authorList>
    </citation>
    <scope>NUCLEOTIDE SEQUENCE</scope>
    <source>
        <strain evidence="8">MELC-2E11</strain>
        <tissue evidence="8">Siphon/mantle</tissue>
    </source>
</reference>
<keyword evidence="3" id="KW-0677">Repeat</keyword>
<evidence type="ECO:0000256" key="5">
    <source>
        <dbReference type="ARBA" id="ARBA00023122"/>
    </source>
</evidence>
<evidence type="ECO:0000256" key="3">
    <source>
        <dbReference type="ARBA" id="ARBA00022737"/>
    </source>
</evidence>
<comment type="subcellular location">
    <subcellularLocation>
        <location evidence="1">Membrane</location>
        <topology evidence="1">Multi-pass membrane protein</topology>
    </subcellularLocation>
</comment>
<evidence type="ECO:0000256" key="7">
    <source>
        <dbReference type="SAM" id="Phobius"/>
    </source>
</evidence>
<keyword evidence="4 7" id="KW-1133">Transmembrane helix</keyword>